<sequence>MADEHKAEYTFYGVADVDELPNGERLYLEIDGQPVVVFNIAGYFYAISDVCTHDMGPLGDGEVEGHEIVCPRHGARFDIRTGEVKKLPAVGDIAAYPVQVVEGEIQIGIRHS</sequence>
<dbReference type="STRING" id="229921.ADN01_05365"/>
<keyword evidence="3" id="KW-0408">Iron</keyword>
<reference evidence="6 7" key="1">
    <citation type="submission" date="2015-07" db="EMBL/GenBank/DDBJ databases">
        <title>Genome sequence of Levilinea saccharolytica DSM 16555.</title>
        <authorList>
            <person name="Hemp J."/>
            <person name="Ward L.M."/>
            <person name="Pace L.A."/>
            <person name="Fischer W.W."/>
        </authorList>
    </citation>
    <scope>NUCLEOTIDE SEQUENCE [LARGE SCALE GENOMIC DNA]</scope>
    <source>
        <strain evidence="6 7">KIBI-1</strain>
    </source>
</reference>
<dbReference type="Gene3D" id="2.102.10.10">
    <property type="entry name" value="Rieske [2Fe-2S] iron-sulphur domain"/>
    <property type="match status" value="1"/>
</dbReference>
<dbReference type="EMBL" id="LGCM01000021">
    <property type="protein sequence ID" value="KPL86879.1"/>
    <property type="molecule type" value="Genomic_DNA"/>
</dbReference>
<name>A0A0P6Y2R2_9CHLR</name>
<evidence type="ECO:0000256" key="2">
    <source>
        <dbReference type="ARBA" id="ARBA00022723"/>
    </source>
</evidence>
<evidence type="ECO:0000256" key="1">
    <source>
        <dbReference type="ARBA" id="ARBA00022714"/>
    </source>
</evidence>
<evidence type="ECO:0000256" key="3">
    <source>
        <dbReference type="ARBA" id="ARBA00023004"/>
    </source>
</evidence>
<evidence type="ECO:0000313" key="6">
    <source>
        <dbReference type="EMBL" id="KPL86879.1"/>
    </source>
</evidence>
<dbReference type="GO" id="GO:0004497">
    <property type="term" value="F:monooxygenase activity"/>
    <property type="evidence" value="ECO:0007669"/>
    <property type="project" value="UniProtKB-ARBA"/>
</dbReference>
<dbReference type="InterPro" id="IPR036922">
    <property type="entry name" value="Rieske_2Fe-2S_sf"/>
</dbReference>
<dbReference type="InterPro" id="IPR017941">
    <property type="entry name" value="Rieske_2Fe-2S"/>
</dbReference>
<comment type="caution">
    <text evidence="6">The sequence shown here is derived from an EMBL/GenBank/DDBJ whole genome shotgun (WGS) entry which is preliminary data.</text>
</comment>
<keyword evidence="4" id="KW-0411">Iron-sulfur</keyword>
<dbReference type="Pfam" id="PF00355">
    <property type="entry name" value="Rieske"/>
    <property type="match status" value="1"/>
</dbReference>
<gene>
    <name evidence="6" type="ORF">ADN01_05365</name>
</gene>
<dbReference type="PANTHER" id="PTHR21496">
    <property type="entry name" value="FERREDOXIN-RELATED"/>
    <property type="match status" value="1"/>
</dbReference>
<keyword evidence="7" id="KW-1185">Reference proteome</keyword>
<proteinExistence type="predicted"/>
<dbReference type="PANTHER" id="PTHR21496:SF23">
    <property type="entry name" value="3-PHENYLPROPIONATE_CINNAMIC ACID DIOXYGENASE FERREDOXIN SUBUNIT"/>
    <property type="match status" value="1"/>
</dbReference>
<dbReference type="RefSeq" id="WP_062418178.1">
    <property type="nucleotide sequence ID" value="NZ_DF967974.1"/>
</dbReference>
<dbReference type="Proteomes" id="UP000050501">
    <property type="component" value="Unassembled WGS sequence"/>
</dbReference>
<dbReference type="PROSITE" id="PS51296">
    <property type="entry name" value="RIESKE"/>
    <property type="match status" value="1"/>
</dbReference>
<dbReference type="GO" id="GO:0016705">
    <property type="term" value="F:oxidoreductase activity, acting on paired donors, with incorporation or reduction of molecular oxygen"/>
    <property type="evidence" value="ECO:0007669"/>
    <property type="project" value="UniProtKB-ARBA"/>
</dbReference>
<organism evidence="6 7">
    <name type="scientific">Levilinea saccharolytica</name>
    <dbReference type="NCBI Taxonomy" id="229921"/>
    <lineage>
        <taxon>Bacteria</taxon>
        <taxon>Bacillati</taxon>
        <taxon>Chloroflexota</taxon>
        <taxon>Anaerolineae</taxon>
        <taxon>Anaerolineales</taxon>
        <taxon>Anaerolineaceae</taxon>
        <taxon>Levilinea</taxon>
    </lineage>
</organism>
<dbReference type="CDD" id="cd03528">
    <property type="entry name" value="Rieske_RO_ferredoxin"/>
    <property type="match status" value="1"/>
</dbReference>
<keyword evidence="1" id="KW-0001">2Fe-2S</keyword>
<dbReference type="AlphaFoldDB" id="A0A0P6Y2R2"/>
<dbReference type="OrthoDB" id="9795104at2"/>
<dbReference type="GO" id="GO:0046872">
    <property type="term" value="F:metal ion binding"/>
    <property type="evidence" value="ECO:0007669"/>
    <property type="project" value="UniProtKB-KW"/>
</dbReference>
<evidence type="ECO:0000259" key="5">
    <source>
        <dbReference type="PROSITE" id="PS51296"/>
    </source>
</evidence>
<accession>A0A0P6Y2R2</accession>
<feature type="domain" description="Rieske" evidence="5">
    <location>
        <begin position="11"/>
        <end position="107"/>
    </location>
</feature>
<protein>
    <recommendedName>
        <fullName evidence="5">Rieske domain-containing protein</fullName>
    </recommendedName>
</protein>
<dbReference type="SUPFAM" id="SSF50022">
    <property type="entry name" value="ISP domain"/>
    <property type="match status" value="1"/>
</dbReference>
<evidence type="ECO:0000256" key="4">
    <source>
        <dbReference type="ARBA" id="ARBA00023014"/>
    </source>
</evidence>
<evidence type="ECO:0000313" key="7">
    <source>
        <dbReference type="Proteomes" id="UP000050501"/>
    </source>
</evidence>
<keyword evidence="2" id="KW-0479">Metal-binding</keyword>
<dbReference type="GO" id="GO:0051537">
    <property type="term" value="F:2 iron, 2 sulfur cluster binding"/>
    <property type="evidence" value="ECO:0007669"/>
    <property type="project" value="UniProtKB-KW"/>
</dbReference>